<dbReference type="InterPro" id="IPR050579">
    <property type="entry name" value="PMP-22/EMP/MP20-like"/>
</dbReference>
<evidence type="ECO:0000313" key="6">
    <source>
        <dbReference type="EMBL" id="CRX73250.1"/>
    </source>
</evidence>
<dbReference type="AlphaFoldDB" id="A0A0H5FP95"/>
<feature type="transmembrane region" description="Helical" evidence="5">
    <location>
        <begin position="73"/>
        <end position="96"/>
    </location>
</feature>
<keyword evidence="3 5" id="KW-1133">Transmembrane helix</keyword>
<evidence type="ECO:0000256" key="2">
    <source>
        <dbReference type="ARBA" id="ARBA00022692"/>
    </source>
</evidence>
<dbReference type="PANTHER" id="PTHR10671:SF108">
    <property type="entry name" value="CLAUDIN FAMILY PROTEIN-RELATED"/>
    <property type="match status" value="1"/>
</dbReference>
<feature type="transmembrane region" description="Helical" evidence="5">
    <location>
        <begin position="117"/>
        <end position="141"/>
    </location>
</feature>
<evidence type="ECO:0000256" key="3">
    <source>
        <dbReference type="ARBA" id="ARBA00022989"/>
    </source>
</evidence>
<keyword evidence="4 5" id="KW-0472">Membrane</keyword>
<sequence length="212" mass="23783">MNLKFRVLTMTFMSFALIFLLVSTMSTGWRMDTESRMNVYTTFGMWRICRDIIFGATVDHNCLSSLANAAPAWYQVVRAFMVIAVIFNLIAFLLGFKTLSLAPALKRRNEKPPATPMLIPALFMFLATLFSLLGLATFGIATAMNESLYFPEKLPPTWANSWAQVWAKLNSLPSDRPDLREIVSKYGYSFALGWLGFILALLSGVINIIAKS</sequence>
<dbReference type="PANTHER" id="PTHR10671">
    <property type="entry name" value="EPITHELIAL MEMBRANE PROTEIN-RELATED"/>
    <property type="match status" value="1"/>
</dbReference>
<dbReference type="Pfam" id="PF00822">
    <property type="entry name" value="PMP22_Claudin"/>
    <property type="match status" value="1"/>
</dbReference>
<feature type="transmembrane region" description="Helical" evidence="5">
    <location>
        <begin position="7"/>
        <end position="29"/>
    </location>
</feature>
<name>A0A0H5FP95_HYDVU</name>
<accession>A0A0H5FP95</accession>
<dbReference type="OrthoDB" id="6029303at2759"/>
<gene>
    <name evidence="6" type="primary">CLDNL7</name>
</gene>
<organism evidence="6">
    <name type="scientific">Hydra vulgaris</name>
    <name type="common">Hydra</name>
    <name type="synonym">Hydra attenuata</name>
    <dbReference type="NCBI Taxonomy" id="6087"/>
    <lineage>
        <taxon>Eukaryota</taxon>
        <taxon>Metazoa</taxon>
        <taxon>Cnidaria</taxon>
        <taxon>Hydrozoa</taxon>
        <taxon>Hydroidolina</taxon>
        <taxon>Anthoathecata</taxon>
        <taxon>Aplanulata</taxon>
        <taxon>Hydridae</taxon>
        <taxon>Hydra</taxon>
    </lineage>
</organism>
<dbReference type="InterPro" id="IPR004031">
    <property type="entry name" value="PMP22/EMP/MP20/Claudin"/>
</dbReference>
<dbReference type="Gene3D" id="1.20.140.150">
    <property type="match status" value="1"/>
</dbReference>
<protein>
    <submittedName>
        <fullName evidence="6">Claudin-like 7</fullName>
    </submittedName>
</protein>
<evidence type="ECO:0000256" key="5">
    <source>
        <dbReference type="SAM" id="Phobius"/>
    </source>
</evidence>
<feature type="transmembrane region" description="Helical" evidence="5">
    <location>
        <begin position="186"/>
        <end position="210"/>
    </location>
</feature>
<evidence type="ECO:0000256" key="4">
    <source>
        <dbReference type="ARBA" id="ARBA00023136"/>
    </source>
</evidence>
<proteinExistence type="evidence at transcript level"/>
<evidence type="ECO:0000256" key="1">
    <source>
        <dbReference type="ARBA" id="ARBA00004141"/>
    </source>
</evidence>
<reference evidence="6" key="1">
    <citation type="submission" date="2015-06" db="EMBL/GenBank/DDBJ databases">
        <title>Multifunctionality and plasticity characterize epithelial cells in Hydra.</title>
        <authorList>
            <person name="Buzgariu W."/>
            <person name="Al Haddad S."/>
            <person name="Tomczyk S."/>
            <person name="Wenger Y."/>
            <person name="Galliot B."/>
        </authorList>
    </citation>
    <scope>NUCLEOTIDE SEQUENCE</scope>
    <source>
        <strain evidence="6">Jussy strain</strain>
        <tissue evidence="6">Whole organism</tissue>
    </source>
</reference>
<dbReference type="EMBL" id="LN868228">
    <property type="protein sequence ID" value="CRX73250.1"/>
    <property type="molecule type" value="mRNA"/>
</dbReference>
<comment type="subcellular location">
    <subcellularLocation>
        <location evidence="1">Membrane</location>
        <topology evidence="1">Multi-pass membrane protein</topology>
    </subcellularLocation>
</comment>
<keyword evidence="2 5" id="KW-0812">Transmembrane</keyword>
<dbReference type="GO" id="GO:0005886">
    <property type="term" value="C:plasma membrane"/>
    <property type="evidence" value="ECO:0007669"/>
    <property type="project" value="TreeGrafter"/>
</dbReference>